<keyword evidence="8" id="KW-1185">Reference proteome</keyword>
<evidence type="ECO:0000256" key="2">
    <source>
        <dbReference type="ARBA" id="ARBA00022649"/>
    </source>
</evidence>
<reference evidence="7 8" key="1">
    <citation type="submission" date="2020-08" db="EMBL/GenBank/DDBJ databases">
        <title>Genomic Encyclopedia of Type Strains, Phase III (KMG-III): the genomes of soil and plant-associated and newly described type strains.</title>
        <authorList>
            <person name="Whitman W."/>
        </authorList>
    </citation>
    <scope>NUCLEOTIDE SEQUENCE [LARGE SCALE GENOMIC DNA]</scope>
    <source>
        <strain evidence="7 8">CECT 7282</strain>
    </source>
</reference>
<organism evidence="7 8">
    <name type="scientific">Halomonas cerina</name>
    <dbReference type="NCBI Taxonomy" id="447424"/>
    <lineage>
        <taxon>Bacteria</taxon>
        <taxon>Pseudomonadati</taxon>
        <taxon>Pseudomonadota</taxon>
        <taxon>Gammaproteobacteria</taxon>
        <taxon>Oceanospirillales</taxon>
        <taxon>Halomonadaceae</taxon>
        <taxon>Halomonas</taxon>
    </lineage>
</organism>
<evidence type="ECO:0000256" key="5">
    <source>
        <dbReference type="ARBA" id="ARBA00022801"/>
    </source>
</evidence>
<evidence type="ECO:0000256" key="3">
    <source>
        <dbReference type="ARBA" id="ARBA00022722"/>
    </source>
</evidence>
<dbReference type="InterPro" id="IPR051813">
    <property type="entry name" value="HepT_RNase_toxin"/>
</dbReference>
<protein>
    <submittedName>
        <fullName evidence="7">Uncharacterized protein with HEPN domain</fullName>
    </submittedName>
</protein>
<dbReference type="RefSeq" id="WP_183327578.1">
    <property type="nucleotide sequence ID" value="NZ_JACHXP010000023.1"/>
</dbReference>
<dbReference type="AlphaFoldDB" id="A0A839VIH5"/>
<dbReference type="Pfam" id="PF01934">
    <property type="entry name" value="HepT-like"/>
    <property type="match status" value="1"/>
</dbReference>
<keyword evidence="1" id="KW-0597">Phosphoprotein</keyword>
<dbReference type="EMBL" id="JACHXP010000023">
    <property type="protein sequence ID" value="MBB3192186.1"/>
    <property type="molecule type" value="Genomic_DNA"/>
</dbReference>
<dbReference type="PANTHER" id="PTHR34139:SF1">
    <property type="entry name" value="RNASE MJ1380-RELATED"/>
    <property type="match status" value="1"/>
</dbReference>
<gene>
    <name evidence="7" type="ORF">FHR94_003470</name>
</gene>
<dbReference type="GO" id="GO:0016787">
    <property type="term" value="F:hydrolase activity"/>
    <property type="evidence" value="ECO:0007669"/>
    <property type="project" value="UniProtKB-KW"/>
</dbReference>
<keyword evidence="5" id="KW-0378">Hydrolase</keyword>
<proteinExistence type="inferred from homology"/>
<comment type="caution">
    <text evidence="7">The sequence shown here is derived from an EMBL/GenBank/DDBJ whole genome shotgun (WGS) entry which is preliminary data.</text>
</comment>
<dbReference type="PANTHER" id="PTHR34139">
    <property type="entry name" value="UPF0331 PROTEIN MJ0127"/>
    <property type="match status" value="1"/>
</dbReference>
<dbReference type="Gene3D" id="1.20.120.580">
    <property type="entry name" value="bsu32300-like"/>
    <property type="match status" value="1"/>
</dbReference>
<keyword evidence="4" id="KW-0547">Nucleotide-binding</keyword>
<sequence length="117" mass="13645">MSKNWRLYAQHILDVIDKVERIRQRGDITEDDILYDAALRNLQTLSEATQRLPDSKKSRYPDIPWRQISGFRNILVHDYLGNIDPVTITRVIDQHLQPLAKATREMLAKDSESQDDS</sequence>
<keyword evidence="3" id="KW-0540">Nuclease</keyword>
<comment type="similarity">
    <text evidence="6">Belongs to the HepT RNase toxin family.</text>
</comment>
<keyword evidence="2" id="KW-1277">Toxin-antitoxin system</keyword>
<dbReference type="Proteomes" id="UP000547614">
    <property type="component" value="Unassembled WGS sequence"/>
</dbReference>
<name>A0A839VIH5_9GAMM</name>
<evidence type="ECO:0000313" key="8">
    <source>
        <dbReference type="Proteomes" id="UP000547614"/>
    </source>
</evidence>
<evidence type="ECO:0000256" key="6">
    <source>
        <dbReference type="ARBA" id="ARBA00024207"/>
    </source>
</evidence>
<dbReference type="GO" id="GO:0004540">
    <property type="term" value="F:RNA nuclease activity"/>
    <property type="evidence" value="ECO:0007669"/>
    <property type="project" value="InterPro"/>
</dbReference>
<dbReference type="GO" id="GO:0110001">
    <property type="term" value="C:toxin-antitoxin complex"/>
    <property type="evidence" value="ECO:0007669"/>
    <property type="project" value="InterPro"/>
</dbReference>
<dbReference type="InterPro" id="IPR037038">
    <property type="entry name" value="HepT-like_sf"/>
</dbReference>
<accession>A0A839VIH5</accession>
<evidence type="ECO:0000256" key="1">
    <source>
        <dbReference type="ARBA" id="ARBA00022553"/>
    </source>
</evidence>
<dbReference type="GO" id="GO:0000166">
    <property type="term" value="F:nucleotide binding"/>
    <property type="evidence" value="ECO:0007669"/>
    <property type="project" value="UniProtKB-KW"/>
</dbReference>
<evidence type="ECO:0000313" key="7">
    <source>
        <dbReference type="EMBL" id="MBB3192186.1"/>
    </source>
</evidence>
<evidence type="ECO:0000256" key="4">
    <source>
        <dbReference type="ARBA" id="ARBA00022741"/>
    </source>
</evidence>
<dbReference type="InterPro" id="IPR008201">
    <property type="entry name" value="HepT-like"/>
</dbReference>